<feature type="domain" description="FCP1 homology" evidence="4">
    <location>
        <begin position="243"/>
        <end position="384"/>
    </location>
</feature>
<reference evidence="5 6" key="1">
    <citation type="submission" date="2016-10" db="EMBL/GenBank/DDBJ databases">
        <title>Reductive evolution of mitochondrial metabolism and differential evolution of invasion-related proteins in Cryptosporidium.</title>
        <authorList>
            <person name="Liu S."/>
            <person name="Roellig D.M."/>
            <person name="Guo Y."/>
            <person name="Li N."/>
            <person name="Frace M.A."/>
            <person name="Tang K."/>
            <person name="Zhang L."/>
            <person name="Feng Y."/>
            <person name="Xiao L."/>
        </authorList>
    </citation>
    <scope>NUCLEOTIDE SEQUENCE [LARGE SCALE GENOMIC DNA]</scope>
    <source>
        <strain evidence="5">39726</strain>
    </source>
</reference>
<proteinExistence type="predicted"/>
<dbReference type="PROSITE" id="PS51257">
    <property type="entry name" value="PROKAR_LIPOPROTEIN"/>
    <property type="match status" value="1"/>
</dbReference>
<dbReference type="SUPFAM" id="SSF56784">
    <property type="entry name" value="HAD-like"/>
    <property type="match status" value="1"/>
</dbReference>
<dbReference type="OrthoDB" id="445750at2759"/>
<dbReference type="VEuPathDB" id="CryptoDB:cubi_03570"/>
<dbReference type="Pfam" id="PF01981">
    <property type="entry name" value="PTH2"/>
    <property type="match status" value="1"/>
</dbReference>
<dbReference type="Gene3D" id="3.40.50.1000">
    <property type="entry name" value="HAD superfamily/HAD-like"/>
    <property type="match status" value="1"/>
</dbReference>
<dbReference type="Gene3D" id="3.40.1490.10">
    <property type="entry name" value="Bit1"/>
    <property type="match status" value="1"/>
</dbReference>
<keyword evidence="2" id="KW-0378">Hydrolase</keyword>
<dbReference type="GeneID" id="39980362"/>
<dbReference type="Proteomes" id="UP000186176">
    <property type="component" value="Unassembled WGS sequence"/>
</dbReference>
<dbReference type="InterPro" id="IPR023476">
    <property type="entry name" value="Pep_tRNA_hydro_II_dom_sf"/>
</dbReference>
<evidence type="ECO:0000256" key="2">
    <source>
        <dbReference type="ARBA" id="ARBA00022801"/>
    </source>
</evidence>
<name>A0A1J4ML64_9CRYT</name>
<dbReference type="PANTHER" id="PTHR46194">
    <property type="entry name" value="PEPTIDYL-TRNA HYDROLASE PTRHD1-RELATED"/>
    <property type="match status" value="1"/>
</dbReference>
<evidence type="ECO:0000313" key="6">
    <source>
        <dbReference type="Proteomes" id="UP000186176"/>
    </source>
</evidence>
<gene>
    <name evidence="5" type="ORF">cubi_03570</name>
</gene>
<protein>
    <recommendedName>
        <fullName evidence="1">peptidyl-tRNA hydrolase</fullName>
        <ecNumber evidence="1">3.1.1.29</ecNumber>
    </recommendedName>
</protein>
<sequence>MDRKDQIIQYILIRSDLGWSQGSIIAQACHASSAAIFENIEKESVKEYLREINEMRKVVLNCPDEKTLRSVSSDLKAKKILHKLWIELPENIPTCIATMMLVNAFLKCSRQNMLISPHASIFFIKNLNIQLLYKRSYRNVFERLGQKNCALLFKNHSRNFNYASCSGAKLNESRNLSKGLFGMGITICFGYFLIKKKAISVSEFCNKFENFNDWSYNLLLDQINKLIPPDNEPLLPDFDQLGYPENLPTLVVGLRGLICEITHSRKNGWGIVKRPGVDQFFNVLKNYYEIVIWSDESFPIPNEIIEKWNLPIIGILDKNHFSKTDGKLFKNLGCLGRNLNRVILVDNESYSAKIQHENSIVLPVFKGDPYDNELVSIIDLLKAAALQPGDVREYLKRFRCNNTKIGTKFNEYKKTISEKSQVQRRFSKFFLK</sequence>
<dbReference type="SMART" id="SM00577">
    <property type="entry name" value="CPDc"/>
    <property type="match status" value="1"/>
</dbReference>
<evidence type="ECO:0000259" key="4">
    <source>
        <dbReference type="PROSITE" id="PS50969"/>
    </source>
</evidence>
<comment type="caution">
    <text evidence="5">The sequence shown here is derived from an EMBL/GenBank/DDBJ whole genome shotgun (WGS) entry which is preliminary data.</text>
</comment>
<dbReference type="InterPro" id="IPR023214">
    <property type="entry name" value="HAD_sf"/>
</dbReference>
<dbReference type="AlphaFoldDB" id="A0A1J4ML64"/>
<dbReference type="RefSeq" id="XP_028875027.1">
    <property type="nucleotide sequence ID" value="XM_029020583.1"/>
</dbReference>
<dbReference type="Pfam" id="PF03031">
    <property type="entry name" value="NIF"/>
    <property type="match status" value="1"/>
</dbReference>
<dbReference type="EC" id="3.1.1.29" evidence="1"/>
<dbReference type="PROSITE" id="PS50969">
    <property type="entry name" value="FCP1"/>
    <property type="match status" value="1"/>
</dbReference>
<dbReference type="PANTHER" id="PTHR46194:SF1">
    <property type="entry name" value="PEPTIDYL-TRNA HYDROLASE PTRHD1-RELATED"/>
    <property type="match status" value="1"/>
</dbReference>
<comment type="catalytic activity">
    <reaction evidence="3">
        <text>an N-acyl-L-alpha-aminoacyl-tRNA + H2O = an N-acyl-L-amino acid + a tRNA + H(+)</text>
        <dbReference type="Rhea" id="RHEA:54448"/>
        <dbReference type="Rhea" id="RHEA-COMP:10123"/>
        <dbReference type="Rhea" id="RHEA-COMP:13883"/>
        <dbReference type="ChEBI" id="CHEBI:15377"/>
        <dbReference type="ChEBI" id="CHEBI:15378"/>
        <dbReference type="ChEBI" id="CHEBI:59874"/>
        <dbReference type="ChEBI" id="CHEBI:78442"/>
        <dbReference type="ChEBI" id="CHEBI:138191"/>
        <dbReference type="EC" id="3.1.1.29"/>
    </reaction>
</comment>
<dbReference type="InterPro" id="IPR036412">
    <property type="entry name" value="HAD-like_sf"/>
</dbReference>
<dbReference type="SUPFAM" id="SSF102462">
    <property type="entry name" value="Peptidyl-tRNA hydrolase II"/>
    <property type="match status" value="1"/>
</dbReference>
<organism evidence="5 6">
    <name type="scientific">Cryptosporidium ubiquitum</name>
    <dbReference type="NCBI Taxonomy" id="857276"/>
    <lineage>
        <taxon>Eukaryota</taxon>
        <taxon>Sar</taxon>
        <taxon>Alveolata</taxon>
        <taxon>Apicomplexa</taxon>
        <taxon>Conoidasida</taxon>
        <taxon>Coccidia</taxon>
        <taxon>Eucoccidiorida</taxon>
        <taxon>Eimeriorina</taxon>
        <taxon>Cryptosporidiidae</taxon>
        <taxon>Cryptosporidium</taxon>
    </lineage>
</organism>
<evidence type="ECO:0000256" key="3">
    <source>
        <dbReference type="ARBA" id="ARBA00048707"/>
    </source>
</evidence>
<dbReference type="InterPro" id="IPR042237">
    <property type="entry name" value="PTRHD1"/>
</dbReference>
<evidence type="ECO:0000313" key="5">
    <source>
        <dbReference type="EMBL" id="OII73772.1"/>
    </source>
</evidence>
<dbReference type="EMBL" id="LRBP01000014">
    <property type="protein sequence ID" value="OII73772.1"/>
    <property type="molecule type" value="Genomic_DNA"/>
</dbReference>
<dbReference type="InterPro" id="IPR004274">
    <property type="entry name" value="FCP1_dom"/>
</dbReference>
<dbReference type="GO" id="GO:0004045">
    <property type="term" value="F:peptidyl-tRNA hydrolase activity"/>
    <property type="evidence" value="ECO:0007669"/>
    <property type="project" value="UniProtKB-EC"/>
</dbReference>
<evidence type="ECO:0000256" key="1">
    <source>
        <dbReference type="ARBA" id="ARBA00013260"/>
    </source>
</evidence>
<dbReference type="InterPro" id="IPR002833">
    <property type="entry name" value="PTH2"/>
</dbReference>
<accession>A0A1J4ML64</accession>
<keyword evidence="6" id="KW-1185">Reference proteome</keyword>